<evidence type="ECO:0000313" key="3">
    <source>
        <dbReference type="Proteomes" id="UP000593765"/>
    </source>
</evidence>
<organism evidence="2 3">
    <name type="scientific">Humisphaera borealis</name>
    <dbReference type="NCBI Taxonomy" id="2807512"/>
    <lineage>
        <taxon>Bacteria</taxon>
        <taxon>Pseudomonadati</taxon>
        <taxon>Planctomycetota</taxon>
        <taxon>Phycisphaerae</taxon>
        <taxon>Tepidisphaerales</taxon>
        <taxon>Tepidisphaeraceae</taxon>
        <taxon>Humisphaera</taxon>
    </lineage>
</organism>
<dbReference type="RefSeq" id="WP_206291976.1">
    <property type="nucleotide sequence ID" value="NZ_CP063458.1"/>
</dbReference>
<dbReference type="KEGG" id="hbs:IPV69_22490"/>
<keyword evidence="1" id="KW-0732">Signal</keyword>
<proteinExistence type="predicted"/>
<protein>
    <recommendedName>
        <fullName evidence="4">Glycoside hydrolase family 42 N-terminal domain-containing protein</fullName>
    </recommendedName>
</protein>
<keyword evidence="3" id="KW-1185">Reference proteome</keyword>
<gene>
    <name evidence="2" type="ORF">IPV69_22490</name>
</gene>
<accession>A0A7M2WTW3</accession>
<evidence type="ECO:0000313" key="2">
    <source>
        <dbReference type="EMBL" id="QOV88965.1"/>
    </source>
</evidence>
<name>A0A7M2WTW3_9BACT</name>
<sequence length="460" mass="48812">MPLRLPFLVALGLTLSTVLPGAATPAAATPGSQPATRPAGSALEPYTALALNFPGPLPNVKGMYPVTLAGPQSTNPGIAAKEITRLAPGLRVVLAGDVAQGILDHPDDVCMTANGQPTTLQGVWPNAGPLAAAQRFDTWLKQFAAAGGSIDLLVVSAEEDLAIWNMAEDRLTAITEDPRFPKVAKALGFADARQAMLQRSPKAGEPARWNALMSGVVSAARRKAVLEPLHRYFPAAAMCNFNDLRIDEAHVAMGVLGQPWYTVGGPAGTHQSPALFGGAAPPQIEADWSRPYVQMIFAVNFVRCVSRSSNVPQIPWVPFKGLTVGGGFGGGDMYEEAVTHIMLSGGTTNVFFFNPLQPKEIPPGAKVPRFSTPADAEALNSLMREVRREAGGKRIVAPVSVDPVRYDARFVVSAARLEDGSTLCRITFAETEGTAQIRVGGEVVKVDRPLGRTGVWMRIP</sequence>
<dbReference type="Proteomes" id="UP000593765">
    <property type="component" value="Chromosome"/>
</dbReference>
<feature type="chain" id="PRO_5034811113" description="Glycoside hydrolase family 42 N-terminal domain-containing protein" evidence="1">
    <location>
        <begin position="29"/>
        <end position="460"/>
    </location>
</feature>
<feature type="signal peptide" evidence="1">
    <location>
        <begin position="1"/>
        <end position="28"/>
    </location>
</feature>
<evidence type="ECO:0000256" key="1">
    <source>
        <dbReference type="SAM" id="SignalP"/>
    </source>
</evidence>
<evidence type="ECO:0008006" key="4">
    <source>
        <dbReference type="Google" id="ProtNLM"/>
    </source>
</evidence>
<dbReference type="AlphaFoldDB" id="A0A7M2WTW3"/>
<dbReference type="EMBL" id="CP063458">
    <property type="protein sequence ID" value="QOV88965.1"/>
    <property type="molecule type" value="Genomic_DNA"/>
</dbReference>
<reference evidence="2 3" key="1">
    <citation type="submission" date="2020-10" db="EMBL/GenBank/DDBJ databases">
        <title>Wide distribution of Phycisphaera-like planctomycetes from WD2101 soil group in peatlands and genome analysis of the first cultivated representative.</title>
        <authorList>
            <person name="Dedysh S.N."/>
            <person name="Beletsky A.V."/>
            <person name="Ivanova A."/>
            <person name="Kulichevskaya I.S."/>
            <person name="Suzina N.E."/>
            <person name="Philippov D.A."/>
            <person name="Rakitin A.L."/>
            <person name="Mardanov A.V."/>
            <person name="Ravin N.V."/>
        </authorList>
    </citation>
    <scope>NUCLEOTIDE SEQUENCE [LARGE SCALE GENOMIC DNA]</scope>
    <source>
        <strain evidence="2 3">M1803</strain>
    </source>
</reference>